<dbReference type="CDD" id="cd06261">
    <property type="entry name" value="TM_PBP2"/>
    <property type="match status" value="1"/>
</dbReference>
<evidence type="ECO:0000256" key="7">
    <source>
        <dbReference type="RuleBase" id="RU363032"/>
    </source>
</evidence>
<dbReference type="RefSeq" id="WP_271315320.1">
    <property type="nucleotide sequence ID" value="NZ_JAAGKO020000017.1"/>
</dbReference>
<dbReference type="SUPFAM" id="SSF161098">
    <property type="entry name" value="MetI-like"/>
    <property type="match status" value="1"/>
</dbReference>
<dbReference type="PANTHER" id="PTHR30193:SF37">
    <property type="entry name" value="INNER MEMBRANE ABC TRANSPORTER PERMEASE PROTEIN YCJO"/>
    <property type="match status" value="1"/>
</dbReference>
<dbReference type="PROSITE" id="PS50928">
    <property type="entry name" value="ABC_TM1"/>
    <property type="match status" value="1"/>
</dbReference>
<organism evidence="10">
    <name type="scientific">Streptantibioticus silvisoli</name>
    <dbReference type="NCBI Taxonomy" id="2705255"/>
    <lineage>
        <taxon>Bacteria</taxon>
        <taxon>Bacillati</taxon>
        <taxon>Actinomycetota</taxon>
        <taxon>Actinomycetes</taxon>
        <taxon>Kitasatosporales</taxon>
        <taxon>Streptomycetaceae</taxon>
        <taxon>Streptantibioticus</taxon>
    </lineage>
</organism>
<evidence type="ECO:0000259" key="8">
    <source>
        <dbReference type="PROSITE" id="PS50928"/>
    </source>
</evidence>
<feature type="transmembrane region" description="Helical" evidence="7">
    <location>
        <begin position="84"/>
        <end position="110"/>
    </location>
</feature>
<dbReference type="Proteomes" id="UP001156398">
    <property type="component" value="Unassembled WGS sequence"/>
</dbReference>
<dbReference type="InterPro" id="IPR051393">
    <property type="entry name" value="ABC_transporter_permease"/>
</dbReference>
<gene>
    <name evidence="9" type="ORF">POF43_013880</name>
    <name evidence="10" type="ORF">POF50_026365</name>
</gene>
<evidence type="ECO:0000256" key="3">
    <source>
        <dbReference type="ARBA" id="ARBA00022475"/>
    </source>
</evidence>
<sequence>MTTETRAPAPTRTVAAPRRGRGRRALVPWLYLAPALLFFAVFRFWPTAWGIYLSLYKVRPYLGNQWVGADNFVRALHDPALRSAVWHTVVDALATVVGSAVAGFALALLLEGPARLLKLFRTAVFLPVVVSMVAIAELWSSLLFPGRYGAANSVLHLAGVGPLPFLSSPHSALVSVILVQVWKSAPYDMIIFVAGLAGIDRELYEAASLDGAGLLQRLRYVTLPALRPTTTVVLTLGVIRGMRVFTEIYVLTNGGPNGASQTVVPYDYLQATTNNDIGYAAAISTLFLLITVALTLLVQRWRGRRES</sequence>
<dbReference type="EMBL" id="JABXJJ020000037">
    <property type="protein sequence ID" value="MDI5972825.1"/>
    <property type="molecule type" value="Genomic_DNA"/>
</dbReference>
<dbReference type="Pfam" id="PF00528">
    <property type="entry name" value="BPD_transp_1"/>
    <property type="match status" value="1"/>
</dbReference>
<dbReference type="PANTHER" id="PTHR30193">
    <property type="entry name" value="ABC TRANSPORTER PERMEASE PROTEIN"/>
    <property type="match status" value="1"/>
</dbReference>
<feature type="domain" description="ABC transmembrane type-1" evidence="8">
    <location>
        <begin position="85"/>
        <end position="298"/>
    </location>
</feature>
<keyword evidence="5 7" id="KW-1133">Transmembrane helix</keyword>
<feature type="transmembrane region" description="Helical" evidence="7">
    <location>
        <begin position="26"/>
        <end position="45"/>
    </location>
</feature>
<evidence type="ECO:0000313" key="9">
    <source>
        <dbReference type="EMBL" id="MDI5963792.1"/>
    </source>
</evidence>
<evidence type="ECO:0000256" key="1">
    <source>
        <dbReference type="ARBA" id="ARBA00004651"/>
    </source>
</evidence>
<evidence type="ECO:0000313" key="11">
    <source>
        <dbReference type="Proteomes" id="UP001156398"/>
    </source>
</evidence>
<name>A0AA90KIA7_9ACTN</name>
<comment type="subcellular location">
    <subcellularLocation>
        <location evidence="1 7">Cell membrane</location>
        <topology evidence="1 7">Multi-pass membrane protein</topology>
    </subcellularLocation>
</comment>
<evidence type="ECO:0000313" key="10">
    <source>
        <dbReference type="EMBL" id="MDI5972825.1"/>
    </source>
</evidence>
<dbReference type="InterPro" id="IPR035906">
    <property type="entry name" value="MetI-like_sf"/>
</dbReference>
<evidence type="ECO:0000256" key="2">
    <source>
        <dbReference type="ARBA" id="ARBA00022448"/>
    </source>
</evidence>
<proteinExistence type="inferred from homology"/>
<comment type="similarity">
    <text evidence="7">Belongs to the binding-protein-dependent transport system permease family.</text>
</comment>
<evidence type="ECO:0000256" key="5">
    <source>
        <dbReference type="ARBA" id="ARBA00022989"/>
    </source>
</evidence>
<dbReference type="GO" id="GO:0005886">
    <property type="term" value="C:plasma membrane"/>
    <property type="evidence" value="ECO:0007669"/>
    <property type="project" value="UniProtKB-SubCell"/>
</dbReference>
<evidence type="ECO:0000256" key="4">
    <source>
        <dbReference type="ARBA" id="ARBA00022692"/>
    </source>
</evidence>
<evidence type="ECO:0000256" key="6">
    <source>
        <dbReference type="ARBA" id="ARBA00023136"/>
    </source>
</evidence>
<keyword evidence="4 7" id="KW-0812">Transmembrane</keyword>
<dbReference type="GO" id="GO:0055085">
    <property type="term" value="P:transmembrane transport"/>
    <property type="evidence" value="ECO:0007669"/>
    <property type="project" value="InterPro"/>
</dbReference>
<dbReference type="AlphaFoldDB" id="A0AA90KIA7"/>
<dbReference type="EMBL" id="JAAGKO020000017">
    <property type="protein sequence ID" value="MDI5963792.1"/>
    <property type="molecule type" value="Genomic_DNA"/>
</dbReference>
<comment type="caution">
    <text evidence="10">The sequence shown here is derived from an EMBL/GenBank/DDBJ whole genome shotgun (WGS) entry which is preliminary data.</text>
</comment>
<keyword evidence="6 7" id="KW-0472">Membrane</keyword>
<keyword evidence="11" id="KW-1185">Reference proteome</keyword>
<feature type="transmembrane region" description="Helical" evidence="7">
    <location>
        <begin position="277"/>
        <end position="298"/>
    </location>
</feature>
<keyword evidence="2 7" id="KW-0813">Transport</keyword>
<feature type="transmembrane region" description="Helical" evidence="7">
    <location>
        <begin position="122"/>
        <end position="144"/>
    </location>
</feature>
<dbReference type="InterPro" id="IPR000515">
    <property type="entry name" value="MetI-like"/>
</dbReference>
<keyword evidence="3" id="KW-1003">Cell membrane</keyword>
<reference evidence="10 11" key="1">
    <citation type="submission" date="2023-05" db="EMBL/GenBank/DDBJ databases">
        <title>Streptantibioticus silvisoli sp. nov., acidotolerant actinomycetes 1 from pine litter.</title>
        <authorList>
            <person name="Swiecimska M."/>
            <person name="Golinska P."/>
            <person name="Sangal V."/>
            <person name="Wachnowicz B."/>
            <person name="Goodfellow M."/>
        </authorList>
    </citation>
    <scope>NUCLEOTIDE SEQUENCE</scope>
    <source>
        <strain evidence="10">SL13</strain>
        <strain evidence="9 11">SL54</strain>
    </source>
</reference>
<dbReference type="Gene3D" id="1.10.3720.10">
    <property type="entry name" value="MetI-like"/>
    <property type="match status" value="1"/>
</dbReference>
<protein>
    <submittedName>
        <fullName evidence="10">Sugar ABC transporter permease</fullName>
    </submittedName>
</protein>
<accession>A0AA90KIA7</accession>